<organism evidence="7 8">
    <name type="scientific">Dyadobacter soli</name>
    <dbReference type="NCBI Taxonomy" id="659014"/>
    <lineage>
        <taxon>Bacteria</taxon>
        <taxon>Pseudomonadati</taxon>
        <taxon>Bacteroidota</taxon>
        <taxon>Cytophagia</taxon>
        <taxon>Cytophagales</taxon>
        <taxon>Spirosomataceae</taxon>
        <taxon>Dyadobacter</taxon>
    </lineage>
</organism>
<dbReference type="Pfam" id="PF13715">
    <property type="entry name" value="CarbopepD_reg_2"/>
    <property type="match status" value="1"/>
</dbReference>
<dbReference type="PANTHER" id="PTHR40980:SF4">
    <property type="entry name" value="TONB-DEPENDENT RECEPTOR-LIKE BETA-BARREL DOMAIN-CONTAINING PROTEIN"/>
    <property type="match status" value="1"/>
</dbReference>
<dbReference type="InterPro" id="IPR000531">
    <property type="entry name" value="Beta-barrel_TonB"/>
</dbReference>
<evidence type="ECO:0000313" key="7">
    <source>
        <dbReference type="EMBL" id="SDG23642.1"/>
    </source>
</evidence>
<dbReference type="OrthoDB" id="8727862at2"/>
<accession>A0A1G7SL47</accession>
<dbReference type="PANTHER" id="PTHR40980">
    <property type="entry name" value="PLUG DOMAIN-CONTAINING PROTEIN"/>
    <property type="match status" value="1"/>
</dbReference>
<dbReference type="SUPFAM" id="SSF56935">
    <property type="entry name" value="Porins"/>
    <property type="match status" value="1"/>
</dbReference>
<dbReference type="RefSeq" id="WP_090155705.1">
    <property type="nucleotide sequence ID" value="NZ_FNAN01000016.1"/>
</dbReference>
<dbReference type="InterPro" id="IPR008969">
    <property type="entry name" value="CarboxyPept-like_regulatory"/>
</dbReference>
<dbReference type="InterPro" id="IPR010104">
    <property type="entry name" value="TonB_rcpt_bac"/>
</dbReference>
<keyword evidence="4" id="KW-0798">TonB box</keyword>
<evidence type="ECO:0000256" key="4">
    <source>
        <dbReference type="RuleBase" id="RU003357"/>
    </source>
</evidence>
<dbReference type="Proteomes" id="UP000198748">
    <property type="component" value="Unassembled WGS sequence"/>
</dbReference>
<protein>
    <submittedName>
        <fullName evidence="7">TonB-dependent receptor</fullName>
    </submittedName>
</protein>
<dbReference type="STRING" id="659014.SAMN04487996_116138"/>
<feature type="domain" description="TonB-dependent receptor-like beta-barrel" evidence="5">
    <location>
        <begin position="453"/>
        <end position="931"/>
    </location>
</feature>
<dbReference type="Pfam" id="PF00593">
    <property type="entry name" value="TonB_dep_Rec_b-barrel"/>
    <property type="match status" value="1"/>
</dbReference>
<dbReference type="InterPro" id="IPR012910">
    <property type="entry name" value="Plug_dom"/>
</dbReference>
<dbReference type="NCBIfam" id="TIGR01782">
    <property type="entry name" value="TonB-Xanth-Caul"/>
    <property type="match status" value="1"/>
</dbReference>
<dbReference type="InterPro" id="IPR036942">
    <property type="entry name" value="Beta-barrel_TonB_sf"/>
</dbReference>
<keyword evidence="8" id="KW-1185">Reference proteome</keyword>
<evidence type="ECO:0000259" key="5">
    <source>
        <dbReference type="Pfam" id="PF00593"/>
    </source>
</evidence>
<dbReference type="InterPro" id="IPR037066">
    <property type="entry name" value="Plug_dom_sf"/>
</dbReference>
<comment type="similarity">
    <text evidence="4">Belongs to the TonB-dependent receptor family.</text>
</comment>
<sequence length="966" mass="106541">MYTFTNVGSLTGKRSQRRLLWSLTALLALASVARGQTLKGTVISKDGSLPGATIQMPAHNLFASTEIDGSFTLVANTEGHARLTITYVGYGKKEMDVVIGKGVTNLGNIELQPDSKNTLSEVLVTGSMAPSQIKAMSIKRNSNAIIDVMASDAIGKLPDRNIAEAVQRMQGVAVARYHGEADQATVRGTPFAWTSTLFNGSRLPSSNVLGNRSSVLDAIPSEMIQYVQVAKAITPDMEGDAIGGSINFITRTAPAYRQLNASAAGGYNSFSRNGTYNASLIYGDRFFKNKLGVVLAGAIWDRQWGADAFDVSYNTGLADAAQKKSINSVMFKRYMGKRQTMGLSLGMEYKLGGASKLFFRGMLNKFNDIRPVSESYIDYTNSRYQYNYRYSHYQTAIQGGEIGGEHQVAPRLRLDWSYSDYKSRYFLETPPTYGIKGLPIGTFRQKITGGFNDLSSDGKRYWGFDSPNGVGGDPMHFEAGLTNESETMDPQKLTLQQLVIAQLDNSEHDRNVQLNLQTEVSKNLKLKFGAKYRHKYRESTYGSSIVFMPAAALGVPNSPALLSLANLQTAAPAKGTEFFGHMPGDHSQYVMNPLTKDQLFNLYGAESLTKNGFVEVTPKTNPTALYEGSEQVTSAYVMAEYQVTAQLRLVGGVRNEYTNMDLEGSAATIAGTPATTVITPTNVKNNYNALLPMLHLKYALSVNTNIRAAYTRTFIRPNFGDMTPGTSIDNTKTPMTISQGNPALKPTFSNNFDLMGEHYFPNIGLLSGGVFHKRIQDVVFTDMSMQSIDGSSYLVTQAKNLQNATLIGFEAGINRRLDFLRGFWSGFGVEFNYTFIDSRVKVPRGVEGNITMDRTQLPNQSKNLFNAILFYEKNNIMLRLAGNYRGASVETINQQLGPGFYIWTDANFTIDASATYTISKRLRAFVELNNLSDSPIKMYMGDKRRTTSSEWYGRKGQAGLRWDIIK</sequence>
<dbReference type="AlphaFoldDB" id="A0A1G7SL47"/>
<dbReference type="Pfam" id="PF07715">
    <property type="entry name" value="Plug"/>
    <property type="match status" value="1"/>
</dbReference>
<gene>
    <name evidence="7" type="ORF">SAMN04487996_116138</name>
</gene>
<evidence type="ECO:0000259" key="6">
    <source>
        <dbReference type="Pfam" id="PF07715"/>
    </source>
</evidence>
<name>A0A1G7SL47_9BACT</name>
<evidence type="ECO:0000256" key="2">
    <source>
        <dbReference type="ARBA" id="ARBA00023136"/>
    </source>
</evidence>
<comment type="subcellular location">
    <subcellularLocation>
        <location evidence="1 4">Cell outer membrane</location>
    </subcellularLocation>
</comment>
<evidence type="ECO:0000313" key="8">
    <source>
        <dbReference type="Proteomes" id="UP000198748"/>
    </source>
</evidence>
<dbReference type="SUPFAM" id="SSF49464">
    <property type="entry name" value="Carboxypeptidase regulatory domain-like"/>
    <property type="match status" value="1"/>
</dbReference>
<feature type="domain" description="TonB-dependent receptor plug" evidence="6">
    <location>
        <begin position="139"/>
        <end position="244"/>
    </location>
</feature>
<evidence type="ECO:0000256" key="1">
    <source>
        <dbReference type="ARBA" id="ARBA00004442"/>
    </source>
</evidence>
<dbReference type="Gene3D" id="2.40.170.20">
    <property type="entry name" value="TonB-dependent receptor, beta-barrel domain"/>
    <property type="match status" value="1"/>
</dbReference>
<reference evidence="8" key="1">
    <citation type="submission" date="2016-10" db="EMBL/GenBank/DDBJ databases">
        <authorList>
            <person name="Varghese N."/>
            <person name="Submissions S."/>
        </authorList>
    </citation>
    <scope>NUCLEOTIDE SEQUENCE [LARGE SCALE GENOMIC DNA]</scope>
    <source>
        <strain evidence="8">DSM 25329</strain>
    </source>
</reference>
<evidence type="ECO:0000256" key="3">
    <source>
        <dbReference type="ARBA" id="ARBA00023237"/>
    </source>
</evidence>
<keyword evidence="7" id="KW-0675">Receptor</keyword>
<proteinExistence type="inferred from homology"/>
<dbReference type="GO" id="GO:0009279">
    <property type="term" value="C:cell outer membrane"/>
    <property type="evidence" value="ECO:0007669"/>
    <property type="project" value="UniProtKB-SubCell"/>
</dbReference>
<dbReference type="EMBL" id="FNAN01000016">
    <property type="protein sequence ID" value="SDG23642.1"/>
    <property type="molecule type" value="Genomic_DNA"/>
</dbReference>
<keyword evidence="3" id="KW-0998">Cell outer membrane</keyword>
<dbReference type="Gene3D" id="2.170.130.10">
    <property type="entry name" value="TonB-dependent receptor, plug domain"/>
    <property type="match status" value="1"/>
</dbReference>
<keyword evidence="2 4" id="KW-0472">Membrane</keyword>